<dbReference type="Proteomes" id="UP000820818">
    <property type="component" value="Unassembled WGS sequence"/>
</dbReference>
<accession>A0AAD5PLC3</accession>
<keyword evidence="3" id="KW-1185">Reference proteome</keyword>
<feature type="region of interest" description="Disordered" evidence="1">
    <location>
        <begin position="147"/>
        <end position="197"/>
    </location>
</feature>
<proteinExistence type="predicted"/>
<name>A0AAD5PLC3_9CRUS</name>
<comment type="caution">
    <text evidence="2">The sequence shown here is derived from an EMBL/GenBank/DDBJ whole genome shotgun (WGS) entry which is preliminary data.</text>
</comment>
<dbReference type="EMBL" id="WJBH02000139">
    <property type="protein sequence ID" value="KAI9550517.1"/>
    <property type="molecule type" value="Genomic_DNA"/>
</dbReference>
<evidence type="ECO:0000256" key="1">
    <source>
        <dbReference type="SAM" id="MobiDB-lite"/>
    </source>
</evidence>
<dbReference type="PANTHER" id="PTHR33244">
    <property type="entry name" value="INTEGRASE CATALYTIC DOMAIN-CONTAINING PROTEIN-RELATED"/>
    <property type="match status" value="1"/>
</dbReference>
<protein>
    <submittedName>
        <fullName evidence="2">Uncharacterized protein</fullName>
    </submittedName>
</protein>
<dbReference type="AlphaFoldDB" id="A0AAD5PLC3"/>
<gene>
    <name evidence="2" type="ORF">GHT06_005393</name>
</gene>
<sequence length="197" mass="21780">MESLVLKLAPTGDFSTEAFSQGLLELRNTPGETGSSPAEIVFGHNLRSIVPAHHSSYAPRWKAATMERDRIAAASAKAKIYYDAHAHALAPLKIGTEVRIQDEKTKLWEKVGAIVAIGKFRSYRVKFASGSVLWRNMRFLRPIRAAVAPDPEGSPNTPPRDEEANGTDPHPATNRPSSDSPPRRSHRERRAPNRLDL</sequence>
<evidence type="ECO:0000313" key="2">
    <source>
        <dbReference type="EMBL" id="KAI9550517.1"/>
    </source>
</evidence>
<dbReference type="PANTHER" id="PTHR33244:SF3">
    <property type="entry name" value="PEPTIDASE A2 DOMAIN-CONTAINING PROTEIN"/>
    <property type="match status" value="1"/>
</dbReference>
<evidence type="ECO:0000313" key="3">
    <source>
        <dbReference type="Proteomes" id="UP000820818"/>
    </source>
</evidence>
<organism evidence="2 3">
    <name type="scientific">Daphnia sinensis</name>
    <dbReference type="NCBI Taxonomy" id="1820382"/>
    <lineage>
        <taxon>Eukaryota</taxon>
        <taxon>Metazoa</taxon>
        <taxon>Ecdysozoa</taxon>
        <taxon>Arthropoda</taxon>
        <taxon>Crustacea</taxon>
        <taxon>Branchiopoda</taxon>
        <taxon>Diplostraca</taxon>
        <taxon>Cladocera</taxon>
        <taxon>Anomopoda</taxon>
        <taxon>Daphniidae</taxon>
        <taxon>Daphnia</taxon>
        <taxon>Daphnia similis group</taxon>
    </lineage>
</organism>
<reference evidence="2" key="1">
    <citation type="submission" date="2022-05" db="EMBL/GenBank/DDBJ databases">
        <title>A multi-omics perspective on studying reproductive biology in Daphnia sinensis.</title>
        <authorList>
            <person name="Jia J."/>
        </authorList>
    </citation>
    <scope>NUCLEOTIDE SEQUENCE</scope>
    <source>
        <strain evidence="2">WSL</strain>
    </source>
</reference>